<dbReference type="SUPFAM" id="SSF47413">
    <property type="entry name" value="lambda repressor-like DNA-binding domains"/>
    <property type="match status" value="1"/>
</dbReference>
<evidence type="ECO:0008006" key="3">
    <source>
        <dbReference type="Google" id="ProtNLM"/>
    </source>
</evidence>
<protein>
    <recommendedName>
        <fullName evidence="3">XRE family transcriptional regulator</fullName>
    </recommendedName>
</protein>
<dbReference type="GO" id="GO:0003677">
    <property type="term" value="F:DNA binding"/>
    <property type="evidence" value="ECO:0007669"/>
    <property type="project" value="InterPro"/>
</dbReference>
<organism evidence="1 2">
    <name type="scientific">Empedobacter falsenii</name>
    <dbReference type="NCBI Taxonomy" id="343874"/>
    <lineage>
        <taxon>Bacteria</taxon>
        <taxon>Pseudomonadati</taxon>
        <taxon>Bacteroidota</taxon>
        <taxon>Flavobacteriia</taxon>
        <taxon>Flavobacteriales</taxon>
        <taxon>Weeksellaceae</taxon>
        <taxon>Empedobacter</taxon>
    </lineage>
</organism>
<gene>
    <name evidence="1" type="ORF">NCTC13456_00267</name>
</gene>
<dbReference type="AlphaFoldDB" id="A0A376FXI2"/>
<name>A0A376FXI2_9FLAO</name>
<dbReference type="EMBL" id="UFXS01000001">
    <property type="protein sequence ID" value="STD53049.1"/>
    <property type="molecule type" value="Genomic_DNA"/>
</dbReference>
<reference evidence="1 2" key="1">
    <citation type="submission" date="2018-06" db="EMBL/GenBank/DDBJ databases">
        <authorList>
            <consortium name="Pathogen Informatics"/>
            <person name="Doyle S."/>
        </authorList>
    </citation>
    <scope>NUCLEOTIDE SEQUENCE [LARGE SCALE GENOMIC DNA]</scope>
    <source>
        <strain evidence="1 2">NCTC13456</strain>
    </source>
</reference>
<dbReference type="Proteomes" id="UP000254737">
    <property type="component" value="Unassembled WGS sequence"/>
</dbReference>
<evidence type="ECO:0000313" key="2">
    <source>
        <dbReference type="Proteomes" id="UP000254737"/>
    </source>
</evidence>
<dbReference type="InterPro" id="IPR010982">
    <property type="entry name" value="Lambda_DNA-bd_dom_sf"/>
</dbReference>
<evidence type="ECO:0000313" key="1">
    <source>
        <dbReference type="EMBL" id="STD53049.1"/>
    </source>
</evidence>
<accession>A0A376FXI2</accession>
<proteinExistence type="predicted"/>
<sequence>MKTFNVKLAEYIKQKGLTKKEFSELIGHDIQSIIYFTSLTNPRTPTHIFLMKWLKYDADIDLNYFLKDHIETPQKLIKINPDSFVNEKGEVYEKENAELLHVIKSQNDRILAILQK</sequence>
<dbReference type="RefSeq" id="WP_114998218.1">
    <property type="nucleotide sequence ID" value="NZ_UFXS01000001.1"/>
</dbReference>